<evidence type="ECO:0000313" key="2">
    <source>
        <dbReference type="Proteomes" id="UP001184230"/>
    </source>
</evidence>
<reference evidence="1 2" key="1">
    <citation type="submission" date="2023-07" db="EMBL/GenBank/DDBJ databases">
        <title>Sorghum-associated microbial communities from plants grown in Nebraska, USA.</title>
        <authorList>
            <person name="Schachtman D."/>
        </authorList>
    </citation>
    <scope>NUCLEOTIDE SEQUENCE [LARGE SCALE GENOMIC DNA]</scope>
    <source>
        <strain evidence="1 2">DS1781</strain>
    </source>
</reference>
<comment type="caution">
    <text evidence="1">The sequence shown here is derived from an EMBL/GenBank/DDBJ whole genome shotgun (WGS) entry which is preliminary data.</text>
</comment>
<gene>
    <name evidence="1" type="ORF">J2739_004839</name>
</gene>
<accession>A0ABU1NKR8</accession>
<protein>
    <submittedName>
        <fullName evidence="1">Uncharacterized protein</fullName>
    </submittedName>
</protein>
<dbReference type="EMBL" id="JAVDRF010000013">
    <property type="protein sequence ID" value="MDR6539044.1"/>
    <property type="molecule type" value="Genomic_DNA"/>
</dbReference>
<name>A0ABU1NKR8_9BURK</name>
<sequence>MEPSLSDTAPQRALDGFCSYTASQDCLHDRLAMVGPWPEQPGGDAPCLPQLPHLPPGLVLAHEHGSASDRAAIQFCIEAANALLGAARQLAEEPPHLLPPKERAQRVKALIHETKVAGRAAYRAALTLAGQEWKEE</sequence>
<dbReference type="Proteomes" id="UP001184230">
    <property type="component" value="Unassembled WGS sequence"/>
</dbReference>
<keyword evidence="2" id="KW-1185">Reference proteome</keyword>
<organism evidence="1 2">
    <name type="scientific">Variovorax soli</name>
    <dbReference type="NCBI Taxonomy" id="376815"/>
    <lineage>
        <taxon>Bacteria</taxon>
        <taxon>Pseudomonadati</taxon>
        <taxon>Pseudomonadota</taxon>
        <taxon>Betaproteobacteria</taxon>
        <taxon>Burkholderiales</taxon>
        <taxon>Comamonadaceae</taxon>
        <taxon>Variovorax</taxon>
    </lineage>
</organism>
<evidence type="ECO:0000313" key="1">
    <source>
        <dbReference type="EMBL" id="MDR6539044.1"/>
    </source>
</evidence>
<proteinExistence type="predicted"/>
<dbReference type="RefSeq" id="WP_309906413.1">
    <property type="nucleotide sequence ID" value="NZ_JAVDRF010000013.1"/>
</dbReference>